<feature type="compositionally biased region" description="Basic and acidic residues" evidence="7">
    <location>
        <begin position="44"/>
        <end position="53"/>
    </location>
</feature>
<dbReference type="EMBL" id="CP094358">
    <property type="protein sequence ID" value="UOB19367.1"/>
    <property type="molecule type" value="Genomic_DNA"/>
</dbReference>
<dbReference type="RefSeq" id="WP_255845983.1">
    <property type="nucleotide sequence ID" value="NZ_CP094358.1"/>
</dbReference>
<dbReference type="PANTHER" id="PTHR33217:SF8">
    <property type="entry name" value="MUTATOR FAMILY TRANSPOSASE"/>
    <property type="match status" value="1"/>
</dbReference>
<organism evidence="8 9">
    <name type="scientific">Abyssalbus ytuae</name>
    <dbReference type="NCBI Taxonomy" id="2926907"/>
    <lineage>
        <taxon>Bacteria</taxon>
        <taxon>Pseudomonadati</taxon>
        <taxon>Bacteroidota</taxon>
        <taxon>Flavobacteriia</taxon>
        <taxon>Flavobacteriales</taxon>
        <taxon>Flavobacteriaceae</taxon>
        <taxon>Abyssalbus</taxon>
    </lineage>
</organism>
<comment type="similarity">
    <text evidence="2 6">Belongs to the transposase mutator family.</text>
</comment>
<accession>A0A9E6ZNY2</accession>
<evidence type="ECO:0000256" key="4">
    <source>
        <dbReference type="ARBA" id="ARBA00023125"/>
    </source>
</evidence>
<protein>
    <recommendedName>
        <fullName evidence="6">Mutator family transposase</fullName>
    </recommendedName>
</protein>
<evidence type="ECO:0000256" key="7">
    <source>
        <dbReference type="SAM" id="MobiDB-lite"/>
    </source>
</evidence>
<keyword evidence="5 6" id="KW-0233">DNA recombination</keyword>
<keyword evidence="9" id="KW-1185">Reference proteome</keyword>
<evidence type="ECO:0000256" key="6">
    <source>
        <dbReference type="RuleBase" id="RU365089"/>
    </source>
</evidence>
<feature type="region of interest" description="Disordered" evidence="7">
    <location>
        <begin position="44"/>
        <end position="64"/>
    </location>
</feature>
<gene>
    <name evidence="8" type="ORF">MQE35_08720</name>
</gene>
<keyword evidence="3 6" id="KW-0815">Transposition</keyword>
<dbReference type="NCBIfam" id="NF033543">
    <property type="entry name" value="transpos_IS256"/>
    <property type="match status" value="1"/>
</dbReference>
<name>A0A9E6ZNY2_9FLAO</name>
<dbReference type="InterPro" id="IPR001207">
    <property type="entry name" value="Transposase_mutator"/>
</dbReference>
<sequence length="398" mass="46043">MKKEDLFNDEFLKQFKTGEELNSFLKALQKRGIEKMLEGELDGHLGYDKHQKSDTSNARNGYGEKKVKTSFGESQIKVPRDREASFNPMIVPKRGNMVDGLENVIVSLYAKGMSNSDIEEQIREVYNFDVSTSTISRITEKVSNDIVAWQNRPLESLYMIVWMDGIVFKVRENSKVINKTVYMAVGLRQDGIKEVLGLWLGKNESAAFWMHVLTDIKARGVEDILITATDNLNGFTETIKNVFPQSTTQVCVVHQIRNASRYVVWKDKKDFTADMKHIYNAPNKQAAKAALEDFATRWESKYAYAVKSWREHWEELTAFFDFPVEIRKIIYTTNLIENLNGKIRKYTKNKLSFPTDEAVMKSVYLALREATKKWTQPIRNWGVILNLFLTLFEDRVKL</sequence>
<dbReference type="KEGG" id="fbm:MQE35_08720"/>
<evidence type="ECO:0000313" key="9">
    <source>
        <dbReference type="Proteomes" id="UP000831290"/>
    </source>
</evidence>
<dbReference type="GO" id="GO:0006313">
    <property type="term" value="P:DNA transposition"/>
    <property type="evidence" value="ECO:0007669"/>
    <property type="project" value="UniProtKB-UniRule"/>
</dbReference>
<dbReference type="Proteomes" id="UP000831290">
    <property type="component" value="Chromosome"/>
</dbReference>
<dbReference type="GO" id="GO:0004803">
    <property type="term" value="F:transposase activity"/>
    <property type="evidence" value="ECO:0007669"/>
    <property type="project" value="UniProtKB-UniRule"/>
</dbReference>
<evidence type="ECO:0000256" key="2">
    <source>
        <dbReference type="ARBA" id="ARBA00010961"/>
    </source>
</evidence>
<dbReference type="GO" id="GO:0003677">
    <property type="term" value="F:DNA binding"/>
    <property type="evidence" value="ECO:0007669"/>
    <property type="project" value="UniProtKB-UniRule"/>
</dbReference>
<keyword evidence="6" id="KW-0814">Transposable element</keyword>
<evidence type="ECO:0000256" key="5">
    <source>
        <dbReference type="ARBA" id="ARBA00023172"/>
    </source>
</evidence>
<reference evidence="8" key="1">
    <citation type="submission" date="2022-03" db="EMBL/GenBank/DDBJ databases">
        <title>Description of Abyssus ytuae gen. nov., sp. nov., a novel member of the family Flavobacteriaceae isolated from the sediment of Mariana Trench.</title>
        <authorList>
            <person name="Zhang J."/>
            <person name="Xu X."/>
        </authorList>
    </citation>
    <scope>NUCLEOTIDE SEQUENCE</scope>
    <source>
        <strain evidence="8">MT3330</strain>
    </source>
</reference>
<evidence type="ECO:0000313" key="8">
    <source>
        <dbReference type="EMBL" id="UOB19367.1"/>
    </source>
</evidence>
<keyword evidence="4 6" id="KW-0238">DNA-binding</keyword>
<dbReference type="PROSITE" id="PS01007">
    <property type="entry name" value="TRANSPOSASE_MUTATOR"/>
    <property type="match status" value="1"/>
</dbReference>
<dbReference type="Pfam" id="PF00872">
    <property type="entry name" value="Transposase_mut"/>
    <property type="match status" value="1"/>
</dbReference>
<dbReference type="PANTHER" id="PTHR33217">
    <property type="entry name" value="TRANSPOSASE FOR INSERTION SEQUENCE ELEMENT IS1081"/>
    <property type="match status" value="1"/>
</dbReference>
<proteinExistence type="inferred from homology"/>
<dbReference type="AlphaFoldDB" id="A0A9E6ZNY2"/>
<evidence type="ECO:0000256" key="1">
    <source>
        <dbReference type="ARBA" id="ARBA00002190"/>
    </source>
</evidence>
<comment type="function">
    <text evidence="1 6">Required for the transposition of the insertion element.</text>
</comment>
<evidence type="ECO:0000256" key="3">
    <source>
        <dbReference type="ARBA" id="ARBA00022578"/>
    </source>
</evidence>